<keyword evidence="2" id="KW-1185">Reference proteome</keyword>
<evidence type="ECO:0000313" key="2">
    <source>
        <dbReference type="Proteomes" id="UP001153334"/>
    </source>
</evidence>
<comment type="caution">
    <text evidence="1">The sequence shown here is derived from an EMBL/GenBank/DDBJ whole genome shotgun (WGS) entry which is preliminary data.</text>
</comment>
<name>A0ACC2IB73_9PEZI</name>
<dbReference type="EMBL" id="JAPESX010001656">
    <property type="protein sequence ID" value="KAJ8112436.1"/>
    <property type="molecule type" value="Genomic_DNA"/>
</dbReference>
<accession>A0ACC2IB73</accession>
<dbReference type="Proteomes" id="UP001153334">
    <property type="component" value="Unassembled WGS sequence"/>
</dbReference>
<sequence length="637" mass="69444">MANPKPVPVRGTPGLDLATSFTTGSPIAQSIIASDLAECSDDEATDDGFLEDGLRDGSGIGPVLYKQPSGVAFDYRRPSMLNDVVEPALTREEMQKSRDAERSLLRDNHLLPPKHAPEERRGVFSKLYRAIFSTKVRRTPRDEVASTTAYSPSESSPLLPGTPGSITPDGDRLDAQWEAAVAHGIIETTWQREAKTIASYSPPLILTFMLQYSINITSIFSVGRIGKVELGAVTLSTMTANIFCYAFFQGLATSLDTLCAQAYGSGHKHLVGLQLQRMTYFLWLLGIPIAVIFSFAGDILGLIVPEPRSAELAGLYLRIVILGIPGYAAFEGGKRFVQSQGLFVATTCVLLIAAPINVFINWLLVWHFELGFVGAPIAVAFTQTLMPILLALYVTFVDGSQCWGGFSKRSLTNWGPMVRLAIPGMIMVVAEWLAFEILTLLSSQFGTSYLAAQSILVTVTSTMFMIPFPVSIAASTRIANLIGAKLVRAARTSAKVAFCSGCVIGLFNLTVLWSLRYRLPHLFTKDEEVIAIVARVMPLCAVMQVFDVLAAISPSEDGLLRGIGKQSFGGYANLAAYYIVAVPISFTAAFIFEWQLLGLWLGTTIGLCLVAVVEYWYCYTRDWELSVREAETRNTAG</sequence>
<gene>
    <name evidence="1" type="ORF">ONZ43_g5396</name>
</gene>
<evidence type="ECO:0000313" key="1">
    <source>
        <dbReference type="EMBL" id="KAJ8112436.1"/>
    </source>
</evidence>
<proteinExistence type="predicted"/>
<organism evidence="1 2">
    <name type="scientific">Nemania bipapillata</name>
    <dbReference type="NCBI Taxonomy" id="110536"/>
    <lineage>
        <taxon>Eukaryota</taxon>
        <taxon>Fungi</taxon>
        <taxon>Dikarya</taxon>
        <taxon>Ascomycota</taxon>
        <taxon>Pezizomycotina</taxon>
        <taxon>Sordariomycetes</taxon>
        <taxon>Xylariomycetidae</taxon>
        <taxon>Xylariales</taxon>
        <taxon>Xylariaceae</taxon>
        <taxon>Nemania</taxon>
    </lineage>
</organism>
<reference evidence="1" key="1">
    <citation type="submission" date="2022-11" db="EMBL/GenBank/DDBJ databases">
        <title>Genome Sequence of Nemania bipapillata.</title>
        <authorList>
            <person name="Buettner E."/>
        </authorList>
    </citation>
    <scope>NUCLEOTIDE SEQUENCE</scope>
    <source>
        <strain evidence="1">CP14</strain>
    </source>
</reference>
<protein>
    <submittedName>
        <fullName evidence="1">Uncharacterized protein</fullName>
    </submittedName>
</protein>